<protein>
    <recommendedName>
        <fullName evidence="2">PurE domain-containing protein</fullName>
    </recommendedName>
</protein>
<dbReference type="EMBL" id="UINC01008066">
    <property type="protein sequence ID" value="SVA36347.1"/>
    <property type="molecule type" value="Genomic_DNA"/>
</dbReference>
<dbReference type="AlphaFoldDB" id="A0A381V9L0"/>
<dbReference type="Gene3D" id="3.40.50.1970">
    <property type="match status" value="1"/>
</dbReference>
<dbReference type="SMART" id="SM01001">
    <property type="entry name" value="AIRC"/>
    <property type="match status" value="1"/>
</dbReference>
<keyword evidence="1" id="KW-0658">Purine biosynthesis</keyword>
<accession>A0A381V9L0</accession>
<evidence type="ECO:0000313" key="3">
    <source>
        <dbReference type="EMBL" id="SVA36347.1"/>
    </source>
</evidence>
<dbReference type="InterPro" id="IPR024694">
    <property type="entry name" value="PurE_prokaryotes"/>
</dbReference>
<reference evidence="3" key="1">
    <citation type="submission" date="2018-05" db="EMBL/GenBank/DDBJ databases">
        <authorList>
            <person name="Lanie J.A."/>
            <person name="Ng W.-L."/>
            <person name="Kazmierczak K.M."/>
            <person name="Andrzejewski T.M."/>
            <person name="Davidsen T.M."/>
            <person name="Wayne K.J."/>
            <person name="Tettelin H."/>
            <person name="Glass J.I."/>
            <person name="Rusch D."/>
            <person name="Podicherti R."/>
            <person name="Tsui H.-C.T."/>
            <person name="Winkler M.E."/>
        </authorList>
    </citation>
    <scope>NUCLEOTIDE SEQUENCE</scope>
</reference>
<dbReference type="SUPFAM" id="SSF52255">
    <property type="entry name" value="N5-CAIR mutase (phosphoribosylaminoimidazole carboxylase, PurE)"/>
    <property type="match status" value="1"/>
</dbReference>
<feature type="non-terminal residue" evidence="3">
    <location>
        <position position="107"/>
    </location>
</feature>
<dbReference type="GO" id="GO:0006189">
    <property type="term" value="P:'de novo' IMP biosynthetic process"/>
    <property type="evidence" value="ECO:0007669"/>
    <property type="project" value="InterPro"/>
</dbReference>
<evidence type="ECO:0000259" key="2">
    <source>
        <dbReference type="SMART" id="SM01001"/>
    </source>
</evidence>
<dbReference type="PANTHER" id="PTHR23046:SF2">
    <property type="entry name" value="PHOSPHORIBOSYLAMINOIMIDAZOLE CARBOXYLASE"/>
    <property type="match status" value="1"/>
</dbReference>
<organism evidence="3">
    <name type="scientific">marine metagenome</name>
    <dbReference type="NCBI Taxonomy" id="408172"/>
    <lineage>
        <taxon>unclassified sequences</taxon>
        <taxon>metagenomes</taxon>
        <taxon>ecological metagenomes</taxon>
    </lineage>
</organism>
<dbReference type="PANTHER" id="PTHR23046">
    <property type="entry name" value="PHOSPHORIBOSYLAMINOIMIDAZOLE CARBOXYLASE CATALYTIC SUBUNIT"/>
    <property type="match status" value="1"/>
</dbReference>
<sequence>MSIQVAIVMGSASDWDVMSNASKLLDKFGIEHESRVLSAHRTPKQLEEFIVEAEKNGTQVFIAGAGLAAALPGVVAAQTTIPVIGVPLIAGSLDGMDALMAIVQMPP</sequence>
<proteinExistence type="predicted"/>
<dbReference type="Pfam" id="PF00731">
    <property type="entry name" value="AIRC"/>
    <property type="match status" value="1"/>
</dbReference>
<gene>
    <name evidence="3" type="ORF">METZ01_LOCUS89201</name>
</gene>
<name>A0A381V9L0_9ZZZZ</name>
<dbReference type="InterPro" id="IPR000031">
    <property type="entry name" value="PurE_dom"/>
</dbReference>
<evidence type="ECO:0000256" key="1">
    <source>
        <dbReference type="ARBA" id="ARBA00022755"/>
    </source>
</evidence>
<feature type="domain" description="PurE" evidence="2">
    <location>
        <begin position="3"/>
        <end position="107"/>
    </location>
</feature>